<dbReference type="SUPFAM" id="SSF53335">
    <property type="entry name" value="S-adenosyl-L-methionine-dependent methyltransferases"/>
    <property type="match status" value="1"/>
</dbReference>
<evidence type="ECO:0000313" key="3">
    <source>
        <dbReference type="Proteomes" id="UP000249254"/>
    </source>
</evidence>
<gene>
    <name evidence="2" type="ORF">DJ017_08920</name>
</gene>
<keyword evidence="2" id="KW-0489">Methyltransferase</keyword>
<comment type="caution">
    <text evidence="2">The sequence shown here is derived from an EMBL/GenBank/DDBJ whole genome shotgun (WGS) entry which is preliminary data.</text>
</comment>
<evidence type="ECO:0000259" key="1">
    <source>
        <dbReference type="Pfam" id="PF08241"/>
    </source>
</evidence>
<sequence length="269" mass="29142">MTHVDTAFTGSIPELYDRYLARMFFQPYADAIAARLQGFAGELLEVAAGTGVVTRTLDRALPRDARITATDLNEPMLRHAQAQGASERVSFRQANGQDLPFADGRFDAVVCQFGMMFFPDRMGGYREARRVLRPGGTYLATIWDDLTGNAITRVAQEALAQTFADNPPMFMARTPHGHGDVAVIRREVEAAGFAAPTIETLDLVGYAESAEAAATGICQGTPLRGELEARGGAEALERATEAVAVRLRERFGTGPIDGALRAHLITARR</sequence>
<dbReference type="CDD" id="cd02440">
    <property type="entry name" value="AdoMet_MTases"/>
    <property type="match status" value="1"/>
</dbReference>
<accession>A0A328AJN6</accession>
<dbReference type="InterPro" id="IPR029063">
    <property type="entry name" value="SAM-dependent_MTases_sf"/>
</dbReference>
<dbReference type="GO" id="GO:0032259">
    <property type="term" value="P:methylation"/>
    <property type="evidence" value="ECO:0007669"/>
    <property type="project" value="UniProtKB-KW"/>
</dbReference>
<proteinExistence type="predicted"/>
<dbReference type="OrthoDB" id="9777830at2"/>
<dbReference type="Pfam" id="PF08241">
    <property type="entry name" value="Methyltransf_11"/>
    <property type="match status" value="1"/>
</dbReference>
<evidence type="ECO:0000313" key="2">
    <source>
        <dbReference type="EMBL" id="RAK54635.1"/>
    </source>
</evidence>
<reference evidence="3" key="1">
    <citation type="submission" date="2018-05" db="EMBL/GenBank/DDBJ databases">
        <authorList>
            <person name="Li X."/>
        </authorList>
    </citation>
    <scope>NUCLEOTIDE SEQUENCE [LARGE SCALE GENOMIC DNA]</scope>
    <source>
        <strain evidence="3">LX32</strain>
    </source>
</reference>
<protein>
    <submittedName>
        <fullName evidence="2">SAM-dependent methyltransferase</fullName>
    </submittedName>
</protein>
<keyword evidence="2" id="KW-0808">Transferase</keyword>
<dbReference type="GO" id="GO:0008757">
    <property type="term" value="F:S-adenosylmethionine-dependent methyltransferase activity"/>
    <property type="evidence" value="ECO:0007669"/>
    <property type="project" value="InterPro"/>
</dbReference>
<dbReference type="Proteomes" id="UP000249254">
    <property type="component" value="Unassembled WGS sequence"/>
</dbReference>
<dbReference type="Gene3D" id="3.40.50.150">
    <property type="entry name" value="Vaccinia Virus protein VP39"/>
    <property type="match status" value="1"/>
</dbReference>
<dbReference type="InterPro" id="IPR013216">
    <property type="entry name" value="Methyltransf_11"/>
</dbReference>
<keyword evidence="3" id="KW-1185">Reference proteome</keyword>
<organism evidence="2 3">
    <name type="scientific">Phenylobacterium soli</name>
    <dbReference type="NCBI Taxonomy" id="2170551"/>
    <lineage>
        <taxon>Bacteria</taxon>
        <taxon>Pseudomonadati</taxon>
        <taxon>Pseudomonadota</taxon>
        <taxon>Alphaproteobacteria</taxon>
        <taxon>Caulobacterales</taxon>
        <taxon>Caulobacteraceae</taxon>
        <taxon>Phenylobacterium</taxon>
    </lineage>
</organism>
<name>A0A328AJN6_9CAUL</name>
<feature type="domain" description="Methyltransferase type 11" evidence="1">
    <location>
        <begin position="44"/>
        <end position="139"/>
    </location>
</feature>
<dbReference type="PANTHER" id="PTHR43591:SF24">
    <property type="entry name" value="2-METHOXY-6-POLYPRENYL-1,4-BENZOQUINOL METHYLASE, MITOCHONDRIAL"/>
    <property type="match status" value="1"/>
</dbReference>
<dbReference type="EMBL" id="QFYQ01000001">
    <property type="protein sequence ID" value="RAK54635.1"/>
    <property type="molecule type" value="Genomic_DNA"/>
</dbReference>
<dbReference type="AlphaFoldDB" id="A0A328AJN6"/>
<dbReference type="PANTHER" id="PTHR43591">
    <property type="entry name" value="METHYLTRANSFERASE"/>
    <property type="match status" value="1"/>
</dbReference>
<dbReference type="RefSeq" id="WP_111528386.1">
    <property type="nucleotide sequence ID" value="NZ_JBHRSG010000004.1"/>
</dbReference>